<feature type="short sequence motif" description="DGA/G" evidence="1">
    <location>
        <begin position="187"/>
        <end position="189"/>
    </location>
</feature>
<dbReference type="GO" id="GO:0016042">
    <property type="term" value="P:lipid catabolic process"/>
    <property type="evidence" value="ECO:0007669"/>
    <property type="project" value="UniProtKB-UniRule"/>
</dbReference>
<evidence type="ECO:0000313" key="2">
    <source>
        <dbReference type="EMBL" id="BCJ96466.1"/>
    </source>
</evidence>
<dbReference type="InterPro" id="IPR016035">
    <property type="entry name" value="Acyl_Trfase/lysoPLipase"/>
</dbReference>
<feature type="short sequence motif" description="GXSXG" evidence="1">
    <location>
        <begin position="44"/>
        <end position="48"/>
    </location>
</feature>
<dbReference type="InterPro" id="IPR050301">
    <property type="entry name" value="NTE"/>
</dbReference>
<dbReference type="PANTHER" id="PTHR14226:SF57">
    <property type="entry name" value="BLR7027 PROTEIN"/>
    <property type="match status" value="1"/>
</dbReference>
<evidence type="ECO:0000313" key="3">
    <source>
        <dbReference type="Proteomes" id="UP000515561"/>
    </source>
</evidence>
<dbReference type="AlphaFoldDB" id="A0A6S6R2U4"/>
<dbReference type="KEGG" id="acel:acsn021_40350"/>
<dbReference type="Gene3D" id="3.40.1090.10">
    <property type="entry name" value="Cytosolic phospholipase A2 catalytic domain"/>
    <property type="match status" value="1"/>
</dbReference>
<dbReference type="RefSeq" id="WP_243167971.1">
    <property type="nucleotide sequence ID" value="NZ_AP023367.1"/>
</dbReference>
<feature type="short sequence motif" description="GXGXXG" evidence="1">
    <location>
        <begin position="17"/>
        <end position="22"/>
    </location>
</feature>
<name>A0A6S6R2U4_9FIRM</name>
<dbReference type="SUPFAM" id="SSF52151">
    <property type="entry name" value="FabD/lysophospholipase-like"/>
    <property type="match status" value="1"/>
</dbReference>
<organism evidence="2 3">
    <name type="scientific">Anaerocolumna cellulosilytica</name>
    <dbReference type="NCBI Taxonomy" id="433286"/>
    <lineage>
        <taxon>Bacteria</taxon>
        <taxon>Bacillati</taxon>
        <taxon>Bacillota</taxon>
        <taxon>Clostridia</taxon>
        <taxon>Lachnospirales</taxon>
        <taxon>Lachnospiraceae</taxon>
        <taxon>Anaerocolumna</taxon>
    </lineage>
</organism>
<protein>
    <submittedName>
        <fullName evidence="2">Phospholipase</fullName>
    </submittedName>
</protein>
<keyword evidence="1" id="KW-0378">Hydrolase</keyword>
<keyword evidence="1" id="KW-0442">Lipid degradation</keyword>
<dbReference type="CDD" id="cd07209">
    <property type="entry name" value="Pat_hypo_Ecoli_Z1214_like"/>
    <property type="match status" value="1"/>
</dbReference>
<sequence length="395" mass="45238">MIKEFDFSKEYGIVLEGGGAKGAYQIGVWKAFLECGVKIKGVSGVSVGALNGALICMGDYEEAETLWKSLTYSNIMNLDDEQMKHLMNLDIKNLDLKMLSRDTGKIISGRGIDITPLKELIQNWVDEEKIYNSPVEFVFGTFLVSKLKEIEITAREAEKASLKDYLLASALLPAFRNDKLNGQTFLDGGMFNNVPVDMLINRGYKDIIVVRIYGIGLEKPVKIPKDVNVIQIAPNINLGGILEFNSEKIQRNIEVGYYDAMRCLHNLSGRIYYIDSDLEEGESLLKLMKLNEAAKMALLEYYKLDYSNTDLIVRRFLEQACPNLATTLKLKRDWNYTELYISLLELCAKSVRVPKYKIYTVEELKRNCFEKYQKMRQRNYKLPIFHELVVKMMTI</sequence>
<feature type="active site" description="Proton acceptor" evidence="1">
    <location>
        <position position="187"/>
    </location>
</feature>
<keyword evidence="3" id="KW-1185">Reference proteome</keyword>
<gene>
    <name evidence="2" type="ORF">acsn021_40350</name>
</gene>
<dbReference type="InterPro" id="IPR002641">
    <property type="entry name" value="PNPLA_dom"/>
</dbReference>
<dbReference type="PROSITE" id="PS51635">
    <property type="entry name" value="PNPLA"/>
    <property type="match status" value="1"/>
</dbReference>
<accession>A0A6S6R2U4</accession>
<keyword evidence="1" id="KW-0443">Lipid metabolism</keyword>
<evidence type="ECO:0000256" key="1">
    <source>
        <dbReference type="PROSITE-ProRule" id="PRU01161"/>
    </source>
</evidence>
<dbReference type="Pfam" id="PF01734">
    <property type="entry name" value="Patatin"/>
    <property type="match status" value="1"/>
</dbReference>
<proteinExistence type="predicted"/>
<dbReference type="EMBL" id="AP023367">
    <property type="protein sequence ID" value="BCJ96466.1"/>
    <property type="molecule type" value="Genomic_DNA"/>
</dbReference>
<reference evidence="2 3" key="1">
    <citation type="journal article" date="2016" name="Int. J. Syst. Evol. Microbiol.">
        <title>Descriptions of Anaerotaenia torta gen. nov., sp. nov. and Anaerocolumna cellulosilytica gen. nov., sp. nov. isolated from a methanogenic reactor of cattle waste.</title>
        <authorList>
            <person name="Uek A."/>
            <person name="Ohtaki Y."/>
            <person name="Kaku N."/>
            <person name="Ueki K."/>
        </authorList>
    </citation>
    <scope>NUCLEOTIDE SEQUENCE [LARGE SCALE GENOMIC DNA]</scope>
    <source>
        <strain evidence="2 3">SN021</strain>
    </source>
</reference>
<dbReference type="Proteomes" id="UP000515561">
    <property type="component" value="Chromosome"/>
</dbReference>
<feature type="active site" description="Nucleophile" evidence="1">
    <location>
        <position position="46"/>
    </location>
</feature>
<dbReference type="GO" id="GO:0016787">
    <property type="term" value="F:hydrolase activity"/>
    <property type="evidence" value="ECO:0007669"/>
    <property type="project" value="UniProtKB-UniRule"/>
</dbReference>
<dbReference type="PANTHER" id="PTHR14226">
    <property type="entry name" value="NEUROPATHY TARGET ESTERASE/SWISS CHEESE D.MELANOGASTER"/>
    <property type="match status" value="1"/>
</dbReference>